<evidence type="ECO:0000256" key="1">
    <source>
        <dbReference type="SAM" id="MobiDB-lite"/>
    </source>
</evidence>
<name>A0ABR1YZA1_9PEZI</name>
<reference evidence="2 3" key="1">
    <citation type="submission" date="2024-04" db="EMBL/GenBank/DDBJ databases">
        <title>Phyllosticta paracitricarpa is synonymous to the EU quarantine fungus P. citricarpa based on phylogenomic analyses.</title>
        <authorList>
            <consortium name="Lawrence Berkeley National Laboratory"/>
            <person name="Van Ingen-Buijs V.A."/>
            <person name="Van Westerhoven A.C."/>
            <person name="Haridas S."/>
            <person name="Skiadas P."/>
            <person name="Martin F."/>
            <person name="Groenewald J.Z."/>
            <person name="Crous P.W."/>
            <person name="Seidl M.F."/>
        </authorList>
    </citation>
    <scope>NUCLEOTIDE SEQUENCE [LARGE SCALE GENOMIC DNA]</scope>
    <source>
        <strain evidence="2 3">CBS 123374</strain>
    </source>
</reference>
<organism evidence="2 3">
    <name type="scientific">Phyllosticta capitalensis</name>
    <dbReference type="NCBI Taxonomy" id="121624"/>
    <lineage>
        <taxon>Eukaryota</taxon>
        <taxon>Fungi</taxon>
        <taxon>Dikarya</taxon>
        <taxon>Ascomycota</taxon>
        <taxon>Pezizomycotina</taxon>
        <taxon>Dothideomycetes</taxon>
        <taxon>Dothideomycetes incertae sedis</taxon>
        <taxon>Botryosphaeriales</taxon>
        <taxon>Phyllostictaceae</taxon>
        <taxon>Phyllosticta</taxon>
    </lineage>
</organism>
<gene>
    <name evidence="2" type="ORF">HDK90DRAFT_129102</name>
</gene>
<evidence type="ECO:0000313" key="3">
    <source>
        <dbReference type="Proteomes" id="UP001492380"/>
    </source>
</evidence>
<dbReference type="EMBL" id="JBBWRZ010000002">
    <property type="protein sequence ID" value="KAK8243654.1"/>
    <property type="molecule type" value="Genomic_DNA"/>
</dbReference>
<accession>A0ABR1YZA1</accession>
<dbReference type="Proteomes" id="UP001492380">
    <property type="component" value="Unassembled WGS sequence"/>
</dbReference>
<evidence type="ECO:0000313" key="2">
    <source>
        <dbReference type="EMBL" id="KAK8243654.1"/>
    </source>
</evidence>
<keyword evidence="3" id="KW-1185">Reference proteome</keyword>
<proteinExistence type="predicted"/>
<sequence>MPGIPTSARGMRGCHDARATHVLLTRILLSSFWSSTGYDTIRYDTAGTKDACGPSGRTKAWAGAGASPANNLGRLYLGRSQLAGVWRVKVERVVWSLGSTPSFWWCWSTVVPADFSCSWLFFVQRRYRTCTWTRGMGLQAALKGLVWSVLKKNEISCIQFSQPAPQSNPQRIHSTISCPHVSSHPTEADIDTDNGGKAHTYGQTYMCTAQQSNHSHTNQSICPFLRAAAAAALVGASERASEPTARTHPSQLSNGRKPKSLYWCGHRRDRNGQANDSNQLAVSRAPANDLLTRRGGGQDGRTDGFGGIAIVRWGWGWIGR</sequence>
<comment type="caution">
    <text evidence="2">The sequence shown here is derived from an EMBL/GenBank/DDBJ whole genome shotgun (WGS) entry which is preliminary data.</text>
</comment>
<feature type="region of interest" description="Disordered" evidence="1">
    <location>
        <begin position="238"/>
        <end position="258"/>
    </location>
</feature>
<protein>
    <submittedName>
        <fullName evidence="2">Uncharacterized protein</fullName>
    </submittedName>
</protein>